<accession>A0A2W5A5K5</accession>
<evidence type="ECO:0000313" key="2">
    <source>
        <dbReference type="Proteomes" id="UP000249557"/>
    </source>
</evidence>
<proteinExistence type="predicted"/>
<gene>
    <name evidence="1" type="ORF">DI626_01470</name>
</gene>
<evidence type="ECO:0000313" key="1">
    <source>
        <dbReference type="EMBL" id="PZO88587.1"/>
    </source>
</evidence>
<dbReference type="Proteomes" id="UP000249557">
    <property type="component" value="Unassembled WGS sequence"/>
</dbReference>
<dbReference type="EMBL" id="QFNK01000013">
    <property type="protein sequence ID" value="PZO88587.1"/>
    <property type="molecule type" value="Genomic_DNA"/>
</dbReference>
<dbReference type="AlphaFoldDB" id="A0A2W5A5K5"/>
<name>A0A2W5A5K5_9BACT</name>
<protein>
    <submittedName>
        <fullName evidence="1">Uncharacterized protein</fullName>
    </submittedName>
</protein>
<reference evidence="1 2" key="1">
    <citation type="submission" date="2017-08" db="EMBL/GenBank/DDBJ databases">
        <title>Infants hospitalized years apart are colonized by the same room-sourced microbial strains.</title>
        <authorList>
            <person name="Brooks B."/>
            <person name="Olm M.R."/>
            <person name="Firek B.A."/>
            <person name="Baker R."/>
            <person name="Thomas B.C."/>
            <person name="Morowitz M.J."/>
            <person name="Banfield J.F."/>
        </authorList>
    </citation>
    <scope>NUCLEOTIDE SEQUENCE [LARGE SCALE GENOMIC DNA]</scope>
    <source>
        <strain evidence="1">S2_018_000_R2_104</strain>
    </source>
</reference>
<organism evidence="1 2">
    <name type="scientific">Micavibrio aeruginosavorus</name>
    <dbReference type="NCBI Taxonomy" id="349221"/>
    <lineage>
        <taxon>Bacteria</taxon>
        <taxon>Pseudomonadati</taxon>
        <taxon>Bdellovibrionota</taxon>
        <taxon>Bdellovibrionia</taxon>
        <taxon>Bdellovibrionales</taxon>
        <taxon>Pseudobdellovibrionaceae</taxon>
        <taxon>Micavibrio</taxon>
    </lineage>
</organism>
<comment type="caution">
    <text evidence="1">The sequence shown here is derived from an EMBL/GenBank/DDBJ whole genome shotgun (WGS) entry which is preliminary data.</text>
</comment>
<sequence>MRDIMGKKLSRGHLEAEMYLLIGDDSLFDEFKKKWPDNDYRPAIVNKLKEILDLPDEKLSMKWQPEARKICEKIVADYSLPKDTNISEEEFLERYRPLPNHLDDNASFDFGDGGCLYETYGAELEYVRAQPKNRVWTIIEGEGSPVIASGFHFVNRLGYVLTAEPFDDNTGIEVLLD</sequence>